<organism evidence="1">
    <name type="scientific">marine metagenome</name>
    <dbReference type="NCBI Taxonomy" id="408172"/>
    <lineage>
        <taxon>unclassified sequences</taxon>
        <taxon>metagenomes</taxon>
        <taxon>ecological metagenomes</taxon>
    </lineage>
</organism>
<sequence length="80" mass="9072">MGNNGGDLVTVGPSIAPFRRDRDHVVIHENHIFAFEYAVHTNLPERPGYPISINFSNPQVVTNYGVEWIQPPNDKIILIY</sequence>
<dbReference type="AlphaFoldDB" id="A0A381VK54"/>
<dbReference type="EMBL" id="UINC01009033">
    <property type="protein sequence ID" value="SVA40584.1"/>
    <property type="molecule type" value="Genomic_DNA"/>
</dbReference>
<protein>
    <submittedName>
        <fullName evidence="1">Uncharacterized protein</fullName>
    </submittedName>
</protein>
<name>A0A381VK54_9ZZZZ</name>
<evidence type="ECO:0000313" key="1">
    <source>
        <dbReference type="EMBL" id="SVA40584.1"/>
    </source>
</evidence>
<accession>A0A381VK54</accession>
<reference evidence="1" key="1">
    <citation type="submission" date="2018-05" db="EMBL/GenBank/DDBJ databases">
        <authorList>
            <person name="Lanie J.A."/>
            <person name="Ng W.-L."/>
            <person name="Kazmierczak K.M."/>
            <person name="Andrzejewski T.M."/>
            <person name="Davidsen T.M."/>
            <person name="Wayne K.J."/>
            <person name="Tettelin H."/>
            <person name="Glass J.I."/>
            <person name="Rusch D."/>
            <person name="Podicherti R."/>
            <person name="Tsui H.-C.T."/>
            <person name="Winkler M.E."/>
        </authorList>
    </citation>
    <scope>NUCLEOTIDE SEQUENCE</scope>
</reference>
<gene>
    <name evidence="1" type="ORF">METZ01_LOCUS93438</name>
</gene>
<proteinExistence type="predicted"/>